<dbReference type="GO" id="GO:0016020">
    <property type="term" value="C:membrane"/>
    <property type="evidence" value="ECO:0007669"/>
    <property type="project" value="UniProtKB-SubCell"/>
</dbReference>
<reference evidence="5 6" key="1">
    <citation type="submission" date="2020-07" db="EMBL/GenBank/DDBJ databases">
        <title>Novel species isolated from subtropical streams in China.</title>
        <authorList>
            <person name="Lu H."/>
        </authorList>
    </citation>
    <scope>NUCLEOTIDE SEQUENCE [LARGE SCALE GENOMIC DNA]</scope>
    <source>
        <strain evidence="5 6">LX47W</strain>
    </source>
</reference>
<protein>
    <submittedName>
        <fullName evidence="5">Uncharacterized protein</fullName>
    </submittedName>
</protein>
<evidence type="ECO:0000313" key="6">
    <source>
        <dbReference type="Proteomes" id="UP000573499"/>
    </source>
</evidence>
<evidence type="ECO:0000313" key="5">
    <source>
        <dbReference type="EMBL" id="MBA5687394.1"/>
    </source>
</evidence>
<dbReference type="PANTHER" id="PTHR48182">
    <property type="entry name" value="PROTEIN SERAC1"/>
    <property type="match status" value="1"/>
</dbReference>
<dbReference type="InterPro" id="IPR029058">
    <property type="entry name" value="AB_hydrolase_fold"/>
</dbReference>
<evidence type="ECO:0000256" key="4">
    <source>
        <dbReference type="ARBA" id="ARBA00023136"/>
    </source>
</evidence>
<evidence type="ECO:0000256" key="2">
    <source>
        <dbReference type="ARBA" id="ARBA00004370"/>
    </source>
</evidence>
<evidence type="ECO:0000256" key="3">
    <source>
        <dbReference type="ARBA" id="ARBA00022824"/>
    </source>
</evidence>
<keyword evidence="6" id="KW-1185">Reference proteome</keyword>
<accession>A0A7W2IKC2</accession>
<comment type="subcellular location">
    <subcellularLocation>
        <location evidence="1">Endoplasmic reticulum</location>
    </subcellularLocation>
    <subcellularLocation>
        <location evidence="2">Membrane</location>
    </subcellularLocation>
</comment>
<dbReference type="Proteomes" id="UP000573499">
    <property type="component" value="Unassembled WGS sequence"/>
</dbReference>
<dbReference type="EMBL" id="JACEZU010000004">
    <property type="protein sequence ID" value="MBA5687394.1"/>
    <property type="molecule type" value="Genomic_DNA"/>
</dbReference>
<dbReference type="SUPFAM" id="SSF53474">
    <property type="entry name" value="alpha/beta-Hydrolases"/>
    <property type="match status" value="1"/>
</dbReference>
<keyword evidence="4" id="KW-0472">Membrane</keyword>
<dbReference type="RefSeq" id="WP_182153241.1">
    <property type="nucleotide sequence ID" value="NZ_JACEZU010000004.1"/>
</dbReference>
<proteinExistence type="predicted"/>
<evidence type="ECO:0000256" key="1">
    <source>
        <dbReference type="ARBA" id="ARBA00004240"/>
    </source>
</evidence>
<dbReference type="Gene3D" id="3.40.50.1820">
    <property type="entry name" value="alpha/beta hydrolase"/>
    <property type="match status" value="1"/>
</dbReference>
<comment type="caution">
    <text evidence="5">The sequence shown here is derived from an EMBL/GenBank/DDBJ whole genome shotgun (WGS) entry which is preliminary data.</text>
</comment>
<sequence length="1310" mass="147662">MNSPSNSKAVLFIHGLGGDLTTWGEMPALLEKEEGFNWDLIEFTYPTPTWGIRLFPFIQHKYSPIQILADSLKTEIDEKFSQYEEIVLVAHSLGGLIARQYLLSESIANRLTKIRKLVLYAVPNLGSSLALISRELSIGANAHVGQLCKNSDFLDLLKVNWARSAVEDGLDITVVVGANDHIVSLDSAVGMFRNRTREPKVIAEANHKNIVKPKSTDDLAFVILKNVLKKKNKLNRSQLKGSLNVQEWRNYKENSSVPFELDEKRTAQLKDLSSHIGRQQQAIRVVGLSGLGKTRLILEAVTSQPELEDEVVYYDAAGDGRAVLRWLQDCIPKKEVGTLVVDNCSPALHVELAREIYRSDSAVCLITADYSYEKISETPILKLERFDDVIIERMLAPIYKSRIDDFELRKIVRFAQGFPRLAVMLADARLNAEGNMGALNDDLIANRLLWGSGQPSEEQEQILQGCALFEHFGIEAEVSPEFEFIAAHAVGIEREKFYGYVQDFVERGIIDKRGRYGQVVPKPLAIRLAAKWWQRSSREKQLKVINSLPAEMEQSFCDQIARLDFLPEVKVLTERLCGPQGPFGQAEVILSEKGSRLFRSLVEVNPDATADAIDRVLSKISSESIFSIKGPVRRNLVWALEKLAFRENTFARAASCLFLLADQESETWSNNASGIFSQLFRLRLSGTAAPPSLKFSVIQNLLARRLTNGSKVITEALRCAIEVHGGSRTVGAEYQGSSAPILEWEPKIWQEVYDYLDKSVAILLSIFIEDIGMRREIKKIFGLSIRNLVSYGRISLLDQFISKIIQIDGIFWIEALESINNTLEFDMENLSSDARAALMSWKRTLDGTDSNIADKIIIQVIDAPYEHSQSADGKFLDIAALRAEDLATQISKTPEILFDLMPILLGPGKHNQTYVFASKLGSLSESTEIIDSTISFIIEKSPENIKFALGLLSGVFKKSRSTWKKIVTDLALRESLQKYSINFLKTGEIDDEQLQFILDLRKKSLVSVDDLRGLSYGGSLDHVPVESCIRFVEILIKGADRDDIYWLTLDILFMYCHGNKLKRDQCALLFEEIVLKCNLDTNQAFRDYHEWGETCKWLADQRGSEFSVGFTSKICKKLLGSTDFNHDLIRIAKPVLARAIGNYAMETWEVLADCILKAEGISRMYFQWLFESENTFGRIKNGSLIAHIPKDEIFEWCHNHLDIGPEFVARVIDVFQAGEDETPFLNPMVITLLDKFGANEHVGNELIANTFSRGWTGSRLPYLMDEIRAIEPLESTTSPNVSAWAKKYIASLKADIEREKLDEEENSLKF</sequence>
<keyword evidence="3" id="KW-0256">Endoplasmic reticulum</keyword>
<dbReference type="PANTHER" id="PTHR48182:SF2">
    <property type="entry name" value="PROTEIN SERAC1"/>
    <property type="match status" value="1"/>
</dbReference>
<organism evidence="5 6">
    <name type="scientific">Rugamonas apoptosis</name>
    <dbReference type="NCBI Taxonomy" id="2758570"/>
    <lineage>
        <taxon>Bacteria</taxon>
        <taxon>Pseudomonadati</taxon>
        <taxon>Pseudomonadota</taxon>
        <taxon>Betaproteobacteria</taxon>
        <taxon>Burkholderiales</taxon>
        <taxon>Oxalobacteraceae</taxon>
        <taxon>Telluria group</taxon>
        <taxon>Rugamonas</taxon>
    </lineage>
</organism>
<dbReference type="InterPro" id="IPR052374">
    <property type="entry name" value="SERAC1"/>
</dbReference>
<gene>
    <name evidence="5" type="ORF">H3H39_10090</name>
</gene>
<name>A0A7W2IKC2_9BURK</name>